<evidence type="ECO:0000313" key="3">
    <source>
        <dbReference type="Proteomes" id="UP000027265"/>
    </source>
</evidence>
<dbReference type="InParanoid" id="A0A067PPC7"/>
<dbReference type="EMBL" id="KL197721">
    <property type="protein sequence ID" value="KDQ56634.1"/>
    <property type="molecule type" value="Genomic_DNA"/>
</dbReference>
<protein>
    <recommendedName>
        <fullName evidence="4">Secreted protein</fullName>
    </recommendedName>
</protein>
<feature type="signal peptide" evidence="1">
    <location>
        <begin position="1"/>
        <end position="28"/>
    </location>
</feature>
<dbReference type="STRING" id="933084.A0A067PPC7"/>
<gene>
    <name evidence="2" type="ORF">JAAARDRAFT_296512</name>
</gene>
<dbReference type="AlphaFoldDB" id="A0A067PPC7"/>
<reference evidence="3" key="1">
    <citation type="journal article" date="2014" name="Proc. Natl. Acad. Sci. U.S.A.">
        <title>Extensive sampling of basidiomycete genomes demonstrates inadequacy of the white-rot/brown-rot paradigm for wood decay fungi.</title>
        <authorList>
            <person name="Riley R."/>
            <person name="Salamov A.A."/>
            <person name="Brown D.W."/>
            <person name="Nagy L.G."/>
            <person name="Floudas D."/>
            <person name="Held B.W."/>
            <person name="Levasseur A."/>
            <person name="Lombard V."/>
            <person name="Morin E."/>
            <person name="Otillar R."/>
            <person name="Lindquist E.A."/>
            <person name="Sun H."/>
            <person name="LaButti K.M."/>
            <person name="Schmutz J."/>
            <person name="Jabbour D."/>
            <person name="Luo H."/>
            <person name="Baker S.E."/>
            <person name="Pisabarro A.G."/>
            <person name="Walton J.D."/>
            <person name="Blanchette R.A."/>
            <person name="Henrissat B."/>
            <person name="Martin F."/>
            <person name="Cullen D."/>
            <person name="Hibbett D.S."/>
            <person name="Grigoriev I.V."/>
        </authorList>
    </citation>
    <scope>NUCLEOTIDE SEQUENCE [LARGE SCALE GENOMIC DNA]</scope>
    <source>
        <strain evidence="3">MUCL 33604</strain>
    </source>
</reference>
<proteinExistence type="predicted"/>
<dbReference type="Proteomes" id="UP000027265">
    <property type="component" value="Unassembled WGS sequence"/>
</dbReference>
<evidence type="ECO:0000313" key="2">
    <source>
        <dbReference type="EMBL" id="KDQ56634.1"/>
    </source>
</evidence>
<name>A0A067PPC7_9AGAM</name>
<dbReference type="HOGENOM" id="CLU_156054_0_0_1"/>
<feature type="chain" id="PRO_5001647665" description="Secreted protein" evidence="1">
    <location>
        <begin position="29"/>
        <end position="106"/>
    </location>
</feature>
<keyword evidence="3" id="KW-1185">Reference proteome</keyword>
<organism evidence="2 3">
    <name type="scientific">Jaapia argillacea MUCL 33604</name>
    <dbReference type="NCBI Taxonomy" id="933084"/>
    <lineage>
        <taxon>Eukaryota</taxon>
        <taxon>Fungi</taxon>
        <taxon>Dikarya</taxon>
        <taxon>Basidiomycota</taxon>
        <taxon>Agaricomycotina</taxon>
        <taxon>Agaricomycetes</taxon>
        <taxon>Agaricomycetidae</taxon>
        <taxon>Jaapiales</taxon>
        <taxon>Jaapiaceae</taxon>
        <taxon>Jaapia</taxon>
    </lineage>
</organism>
<evidence type="ECO:0008006" key="4">
    <source>
        <dbReference type="Google" id="ProtNLM"/>
    </source>
</evidence>
<dbReference type="OrthoDB" id="2432613at2759"/>
<accession>A0A067PPC7</accession>
<sequence>MPSITMIPTFMILSLVFLLLNLITTVHAGLYVVTPSDGSTCHGGQPCTVTWLDDGELPLLTSIGACTVGLYTKDEQLLQQIEPVDVASTHSLTFTPNPEAGPNSGE</sequence>
<evidence type="ECO:0000256" key="1">
    <source>
        <dbReference type="SAM" id="SignalP"/>
    </source>
</evidence>
<keyword evidence="1" id="KW-0732">Signal</keyword>